<keyword evidence="1" id="KW-0812">Transmembrane</keyword>
<organism evidence="2 3">
    <name type="scientific">Acinetobacter stercoris</name>
    <dbReference type="NCBI Taxonomy" id="2126983"/>
    <lineage>
        <taxon>Bacteria</taxon>
        <taxon>Pseudomonadati</taxon>
        <taxon>Pseudomonadota</taxon>
        <taxon>Gammaproteobacteria</taxon>
        <taxon>Moraxellales</taxon>
        <taxon>Moraxellaceae</taxon>
        <taxon>Acinetobacter</taxon>
    </lineage>
</organism>
<gene>
    <name evidence="2" type="ORF">KPC_1712</name>
</gene>
<keyword evidence="1" id="KW-0472">Membrane</keyword>
<evidence type="ECO:0000313" key="3">
    <source>
        <dbReference type="Proteomes" id="UP000245974"/>
    </source>
</evidence>
<keyword evidence="1" id="KW-1133">Transmembrane helix</keyword>
<evidence type="ECO:0000256" key="1">
    <source>
        <dbReference type="SAM" id="Phobius"/>
    </source>
</evidence>
<evidence type="ECO:0000313" key="2">
    <source>
        <dbReference type="EMBL" id="SPL70534.1"/>
    </source>
</evidence>
<dbReference type="EMBL" id="OOGT01000065">
    <property type="protein sequence ID" value="SPL70534.1"/>
    <property type="molecule type" value="Genomic_DNA"/>
</dbReference>
<name>A0A2U3MYT5_9GAMM</name>
<feature type="transmembrane region" description="Helical" evidence="1">
    <location>
        <begin position="6"/>
        <end position="22"/>
    </location>
</feature>
<dbReference type="AlphaFoldDB" id="A0A2U3MYT5"/>
<feature type="transmembrane region" description="Helical" evidence="1">
    <location>
        <begin position="57"/>
        <end position="79"/>
    </location>
</feature>
<sequence>MKILGFILAIAGYLTLYLTHSNQALIQMRLENKYRWFAGILLLLSFIILVIKLPALVAIYMFIITAIVMWSFIPFIPLFQRLKQHEITKVSKNSR</sequence>
<keyword evidence="3" id="KW-1185">Reference proteome</keyword>
<feature type="transmembrane region" description="Helical" evidence="1">
    <location>
        <begin position="34"/>
        <end position="51"/>
    </location>
</feature>
<reference evidence="3" key="1">
    <citation type="submission" date="2018-03" db="EMBL/GenBank/DDBJ databases">
        <authorList>
            <person name="Blom J."/>
        </authorList>
    </citation>
    <scope>NUCLEOTIDE SEQUENCE [LARGE SCALE GENOMIC DNA]</scope>
    <source>
        <strain evidence="3">KPC-SM-21</strain>
    </source>
</reference>
<protein>
    <recommendedName>
        <fullName evidence="4">DUF3325 domain-containing protein</fullName>
    </recommendedName>
</protein>
<evidence type="ECO:0008006" key="4">
    <source>
        <dbReference type="Google" id="ProtNLM"/>
    </source>
</evidence>
<proteinExistence type="predicted"/>
<accession>A0A2U3MYT5</accession>
<dbReference type="Proteomes" id="UP000245974">
    <property type="component" value="Unassembled WGS sequence"/>
</dbReference>
<dbReference type="RefSeq" id="WP_121973996.1">
    <property type="nucleotide sequence ID" value="NZ_OOGT01000065.1"/>
</dbReference>
<dbReference type="InParanoid" id="A0A2U3MYT5"/>